<accession>A0A645FBH4</accession>
<comment type="caution">
    <text evidence="1">The sequence shown here is derived from an EMBL/GenBank/DDBJ whole genome shotgun (WGS) entry which is preliminary data.</text>
</comment>
<dbReference type="EMBL" id="VSSQ01057896">
    <property type="protein sequence ID" value="MPN11661.1"/>
    <property type="molecule type" value="Genomic_DNA"/>
</dbReference>
<proteinExistence type="predicted"/>
<evidence type="ECO:0000313" key="1">
    <source>
        <dbReference type="EMBL" id="MPN11661.1"/>
    </source>
</evidence>
<reference evidence="1" key="1">
    <citation type="submission" date="2019-08" db="EMBL/GenBank/DDBJ databases">
        <authorList>
            <person name="Kucharzyk K."/>
            <person name="Murdoch R.W."/>
            <person name="Higgins S."/>
            <person name="Loffler F."/>
        </authorList>
    </citation>
    <scope>NUCLEOTIDE SEQUENCE</scope>
</reference>
<name>A0A645FBH4_9ZZZZ</name>
<protein>
    <submittedName>
        <fullName evidence="1">Uncharacterized protein</fullName>
    </submittedName>
</protein>
<dbReference type="AlphaFoldDB" id="A0A645FBH4"/>
<organism evidence="1">
    <name type="scientific">bioreactor metagenome</name>
    <dbReference type="NCBI Taxonomy" id="1076179"/>
    <lineage>
        <taxon>unclassified sequences</taxon>
        <taxon>metagenomes</taxon>
        <taxon>ecological metagenomes</taxon>
    </lineage>
</organism>
<gene>
    <name evidence="1" type="ORF">SDC9_158965</name>
</gene>
<sequence>MHSTKFGTAQRKHLRCCIQLHGARTQRNHRVRQRNIFAVQSLDVAHHFRFRVIRPEHRVHQETAFSLQCVRDNTGFTKRLNAFCSSVGSRGKYTYQCIQRTDISCFIDADPYITVVKVAQIDLLAQRHALKMLRGNLLRKSYAQRIKISLVELVVAQSLQCFIKRNRCSVNFLGYAFNAFLTMIHRIKSGHGGQ</sequence>